<dbReference type="PANTHER" id="PTHR33050">
    <property type="entry name" value="REVERSE TRANSCRIPTASE DOMAIN-CONTAINING PROTEIN"/>
    <property type="match status" value="1"/>
</dbReference>
<dbReference type="InterPro" id="IPR052055">
    <property type="entry name" value="Hepadnavirus_pol/RT"/>
</dbReference>
<feature type="non-terminal residue" evidence="2">
    <location>
        <position position="298"/>
    </location>
</feature>
<protein>
    <recommendedName>
        <fullName evidence="1">Reverse transcriptase domain-containing protein</fullName>
    </recommendedName>
</protein>
<dbReference type="EMBL" id="SNRW01023991">
    <property type="protein sequence ID" value="KAA6362588.1"/>
    <property type="molecule type" value="Genomic_DNA"/>
</dbReference>
<proteinExistence type="predicted"/>
<organism evidence="2 3">
    <name type="scientific">Streblomastix strix</name>
    <dbReference type="NCBI Taxonomy" id="222440"/>
    <lineage>
        <taxon>Eukaryota</taxon>
        <taxon>Metamonada</taxon>
        <taxon>Preaxostyla</taxon>
        <taxon>Oxymonadida</taxon>
        <taxon>Streblomastigidae</taxon>
        <taxon>Streblomastix</taxon>
    </lineage>
</organism>
<sequence length="298" mass="35226">MDGVQQIKQLIIQKDFATSLDQHHAFDHIRVSTEFQPYLRFRFQKIDYMNQRKPFGGATDPRIFMKALKSVIMKMKKRWKSRILAYADDILLLNQDQKKLIQETVDIKNILISLGWLIAEDKSQMEPSQEFEFLSQLWRTKEITFQQTVDRRRCMLKELRLMMNIVKNREKIAVRKLASLVGGIRFIEVKWKRGHLRTKQLDRLNSKTKNQNGGNILISNNSNICLQERLGSNAENLITREKNSMETLENNQTLIIQLERVTSYSSHNEMIFEDFVKRTVGRHQSADRQYSSYVQLEQ</sequence>
<gene>
    <name evidence="2" type="ORF">EZS28_041885</name>
</gene>
<dbReference type="Gene3D" id="3.10.10.10">
    <property type="entry name" value="HIV Type 1 Reverse Transcriptase, subunit A, domain 1"/>
    <property type="match status" value="1"/>
</dbReference>
<evidence type="ECO:0000313" key="2">
    <source>
        <dbReference type="EMBL" id="KAA6362588.1"/>
    </source>
</evidence>
<feature type="domain" description="Reverse transcriptase" evidence="1">
    <location>
        <begin position="1"/>
        <end position="136"/>
    </location>
</feature>
<dbReference type="AlphaFoldDB" id="A0A5J4TWW3"/>
<dbReference type="PANTHER" id="PTHR33050:SF7">
    <property type="entry name" value="RIBONUCLEASE H"/>
    <property type="match status" value="1"/>
</dbReference>
<dbReference type="PROSITE" id="PS50878">
    <property type="entry name" value="RT_POL"/>
    <property type="match status" value="1"/>
</dbReference>
<dbReference type="InterPro" id="IPR043502">
    <property type="entry name" value="DNA/RNA_pol_sf"/>
</dbReference>
<comment type="caution">
    <text evidence="2">The sequence shown here is derived from an EMBL/GenBank/DDBJ whole genome shotgun (WGS) entry which is preliminary data.</text>
</comment>
<reference evidence="2 3" key="1">
    <citation type="submission" date="2019-03" db="EMBL/GenBank/DDBJ databases">
        <title>Single cell metagenomics reveals metabolic interactions within the superorganism composed of flagellate Streblomastix strix and complex community of Bacteroidetes bacteria on its surface.</title>
        <authorList>
            <person name="Treitli S.C."/>
            <person name="Kolisko M."/>
            <person name="Husnik F."/>
            <person name="Keeling P."/>
            <person name="Hampl V."/>
        </authorList>
    </citation>
    <scope>NUCLEOTIDE SEQUENCE [LARGE SCALE GENOMIC DNA]</scope>
    <source>
        <strain evidence="2">ST1C</strain>
    </source>
</reference>
<dbReference type="Gene3D" id="3.30.70.270">
    <property type="match status" value="1"/>
</dbReference>
<dbReference type="Proteomes" id="UP000324800">
    <property type="component" value="Unassembled WGS sequence"/>
</dbReference>
<dbReference type="SUPFAM" id="SSF56672">
    <property type="entry name" value="DNA/RNA polymerases"/>
    <property type="match status" value="1"/>
</dbReference>
<evidence type="ECO:0000313" key="3">
    <source>
        <dbReference type="Proteomes" id="UP000324800"/>
    </source>
</evidence>
<evidence type="ECO:0000259" key="1">
    <source>
        <dbReference type="PROSITE" id="PS50878"/>
    </source>
</evidence>
<dbReference type="InterPro" id="IPR000477">
    <property type="entry name" value="RT_dom"/>
</dbReference>
<name>A0A5J4TWW3_9EUKA</name>
<accession>A0A5J4TWW3</accession>
<dbReference type="InterPro" id="IPR043128">
    <property type="entry name" value="Rev_trsase/Diguanyl_cyclase"/>
</dbReference>
<dbReference type="Pfam" id="PF00078">
    <property type="entry name" value="RVT_1"/>
    <property type="match status" value="1"/>
</dbReference>